<accession>A0A7S7YEX6</accession>
<evidence type="ECO:0000313" key="2">
    <source>
        <dbReference type="EMBL" id="QPB44546.1"/>
    </source>
</evidence>
<organism evidence="2 3">
    <name type="scientific">Medusavirus stheno T3</name>
    <dbReference type="NCBI Taxonomy" id="3069717"/>
    <lineage>
        <taxon>Viruses</taxon>
        <taxon>Varidnaviria</taxon>
        <taxon>Bamfordvirae</taxon>
        <taxon>Nucleocytoviricota</taxon>
        <taxon>Megaviricetes</taxon>
        <taxon>Mamonoviridae</taxon>
        <taxon>Medusavirus</taxon>
        <taxon>Medusavirus sthenus</taxon>
    </lineage>
</organism>
<name>A0A7S7YEX6_9VIRU</name>
<keyword evidence="3" id="KW-1185">Reference proteome</keyword>
<dbReference type="KEGG" id="vg:80543742"/>
<proteinExistence type="predicted"/>
<evidence type="ECO:0000313" key="3">
    <source>
        <dbReference type="Proteomes" id="UP001162098"/>
    </source>
</evidence>
<dbReference type="EMBL" id="MW018138">
    <property type="protein sequence ID" value="QPB44546.1"/>
    <property type="molecule type" value="Genomic_DNA"/>
</dbReference>
<dbReference type="Proteomes" id="UP001162098">
    <property type="component" value="Segment"/>
</dbReference>
<protein>
    <submittedName>
        <fullName evidence="2">Uncharacterized protein</fullName>
    </submittedName>
</protein>
<reference evidence="2 3" key="1">
    <citation type="submission" date="2020-09" db="EMBL/GenBank/DDBJ databases">
        <authorList>
            <person name="Zhang R."/>
            <person name="Garcia K."/>
            <person name="Ogata H."/>
        </authorList>
    </citation>
    <scope>NUCLEOTIDE SEQUENCE [LARGE SCALE GENOMIC DNA]</scope>
    <source>
        <strain evidence="3">stheno</strain>
    </source>
</reference>
<sequence>MNTNKRKVASGAATTAGKRKKTEDSGVARDRRRRLSDLASDDDDGWGYLPAGWRRVLELAYDGGDATPTWGGVFESLGGLEETLWTLGMLYENQLIRVWRTAPQEEEEHVGWSMYAHRYFLPPHLKE</sequence>
<evidence type="ECO:0000256" key="1">
    <source>
        <dbReference type="SAM" id="MobiDB-lite"/>
    </source>
</evidence>
<feature type="region of interest" description="Disordered" evidence="1">
    <location>
        <begin position="1"/>
        <end position="30"/>
    </location>
</feature>